<evidence type="ECO:0000259" key="2">
    <source>
        <dbReference type="Pfam" id="PF01551"/>
    </source>
</evidence>
<feature type="region of interest" description="Disordered" evidence="1">
    <location>
        <begin position="32"/>
        <end position="51"/>
    </location>
</feature>
<accession>A0A285IH33</accession>
<feature type="compositionally biased region" description="Polar residues" evidence="1">
    <location>
        <begin position="39"/>
        <end position="50"/>
    </location>
</feature>
<feature type="domain" description="M23ase beta-sheet core" evidence="2">
    <location>
        <begin position="108"/>
        <end position="208"/>
    </location>
</feature>
<dbReference type="PANTHER" id="PTHR21666">
    <property type="entry name" value="PEPTIDASE-RELATED"/>
    <property type="match status" value="1"/>
</dbReference>
<dbReference type="EMBL" id="OBDZ01000049">
    <property type="protein sequence ID" value="SNY47310.1"/>
    <property type="molecule type" value="Genomic_DNA"/>
</dbReference>
<dbReference type="CDD" id="cd12797">
    <property type="entry name" value="M23_peptidase"/>
    <property type="match status" value="1"/>
</dbReference>
<name>A0A285IH33_9FIRM</name>
<dbReference type="SUPFAM" id="SSF51261">
    <property type="entry name" value="Duplicated hybrid motif"/>
    <property type="match status" value="1"/>
</dbReference>
<sequence length="376" mass="41769">MIKLANESIAKRRYKQQLLNNIYQGKGLEKVKSDKETEANNQRDTFQSGNIEGRNWNKKPAFYNAQGRKTNRVFNLAKTTKKAGVELNLPVKSATISSDYGEDRGGHIHKGIDFDGNMGDDILSAANGKVVFVGEIEDGGNTVAIQHAGGIVSKYMHLQEQGVKEGQFIKAGEKIGTMGNTGNTYSVNNGDGSHLHFEVMEDGQNVDPDKYLNLRGVEHKVGDYGGAEILRDFTLDKDLVPIGKEEHYSRNKLNKAPATLGELKGEKDNWIKMDEDKSLYHMQGEDGLDNVKYVSIDGHYEAVYGSGDDDAILLTEENDPVNMGTYNFKDPNNDPVGHFLYDMLPYYLWGNSPEDCTDVYDRVVGINLHGPGYKSC</sequence>
<dbReference type="InterPro" id="IPR016047">
    <property type="entry name" value="M23ase_b-sheet_dom"/>
</dbReference>
<dbReference type="AlphaFoldDB" id="A0A285IH33"/>
<evidence type="ECO:0000313" key="4">
    <source>
        <dbReference type="Proteomes" id="UP000219573"/>
    </source>
</evidence>
<evidence type="ECO:0000313" key="3">
    <source>
        <dbReference type="EMBL" id="SNY47310.1"/>
    </source>
</evidence>
<keyword evidence="4" id="KW-1185">Reference proteome</keyword>
<gene>
    <name evidence="3" type="ORF">SAMN06265827_1493</name>
</gene>
<organism evidence="3 4">
    <name type="scientific">Orenia metallireducens</name>
    <dbReference type="NCBI Taxonomy" id="1413210"/>
    <lineage>
        <taxon>Bacteria</taxon>
        <taxon>Bacillati</taxon>
        <taxon>Bacillota</taxon>
        <taxon>Clostridia</taxon>
        <taxon>Halanaerobiales</taxon>
        <taxon>Halobacteroidaceae</taxon>
        <taxon>Orenia</taxon>
    </lineage>
</organism>
<proteinExistence type="predicted"/>
<dbReference type="OrthoDB" id="9809488at2"/>
<protein>
    <submittedName>
        <fullName evidence="3">Peptidase family M23</fullName>
    </submittedName>
</protein>
<evidence type="ECO:0000256" key="1">
    <source>
        <dbReference type="SAM" id="MobiDB-lite"/>
    </source>
</evidence>
<dbReference type="Pfam" id="PF01551">
    <property type="entry name" value="Peptidase_M23"/>
    <property type="match status" value="1"/>
</dbReference>
<dbReference type="InterPro" id="IPR050570">
    <property type="entry name" value="Cell_wall_metabolism_enzyme"/>
</dbReference>
<dbReference type="Gene3D" id="2.70.70.10">
    <property type="entry name" value="Glucose Permease (Domain IIA)"/>
    <property type="match status" value="1"/>
</dbReference>
<dbReference type="RefSeq" id="WP_097019617.1">
    <property type="nucleotide sequence ID" value="NZ_OBDZ01000049.1"/>
</dbReference>
<dbReference type="PANTHER" id="PTHR21666:SF270">
    <property type="entry name" value="MUREIN HYDROLASE ACTIVATOR ENVC"/>
    <property type="match status" value="1"/>
</dbReference>
<dbReference type="GO" id="GO:0004222">
    <property type="term" value="F:metalloendopeptidase activity"/>
    <property type="evidence" value="ECO:0007669"/>
    <property type="project" value="TreeGrafter"/>
</dbReference>
<dbReference type="InterPro" id="IPR011055">
    <property type="entry name" value="Dup_hybrid_motif"/>
</dbReference>
<reference evidence="4" key="1">
    <citation type="submission" date="2017-09" db="EMBL/GenBank/DDBJ databases">
        <authorList>
            <person name="Varghese N."/>
            <person name="Submissions S."/>
        </authorList>
    </citation>
    <scope>NUCLEOTIDE SEQUENCE [LARGE SCALE GENOMIC DNA]</scope>
    <source>
        <strain evidence="4">MSL47</strain>
    </source>
</reference>
<dbReference type="Proteomes" id="UP000219573">
    <property type="component" value="Unassembled WGS sequence"/>
</dbReference>